<keyword evidence="8" id="KW-1185">Reference proteome</keyword>
<gene>
    <name evidence="7" type="ORF">FRC53_03290</name>
</gene>
<sequence length="299" mass="31053">MKKIGWIGTGVMGAPMAGRLMDAGYTLTVYNRTQAKAEALIQKGARWADSPSVCAVGQDVVFTMVGFPKDVEEVYFGTDDDAGAIAAADEGTIFVDMTTTRPSLSVKIAEAAGKRGCAAVDAPVSGGDVGAQNGTLSIMAGGDADAVEAVRPVLAHLGTQILLEGGPGTGQHTKMANQIALAGTVTGVCEAVKYGQTVGLDVDKMLKSIGGGAAGSWQMTNLGPKMAAGDFAPGFFVKHLIKDLSIASDEAEDRELHLEVLNTVLSMYKDLRRQGMGELGTQAIIAYYDAKGGKVDFDE</sequence>
<dbReference type="Gene3D" id="1.10.1040.10">
    <property type="entry name" value="N-(1-d-carboxylethyl)-l-norvaline Dehydrogenase, domain 2"/>
    <property type="match status" value="1"/>
</dbReference>
<feature type="active site" evidence="4">
    <location>
        <position position="174"/>
    </location>
</feature>
<dbReference type="GO" id="GO:0051287">
    <property type="term" value="F:NAD binding"/>
    <property type="evidence" value="ECO:0007669"/>
    <property type="project" value="InterPro"/>
</dbReference>
<dbReference type="PANTHER" id="PTHR43060:SF15">
    <property type="entry name" value="3-HYDROXYISOBUTYRATE DEHYDROGENASE-LIKE 1, MITOCHONDRIAL-RELATED"/>
    <property type="match status" value="1"/>
</dbReference>
<dbReference type="PIRSF" id="PIRSF000103">
    <property type="entry name" value="HIBADH"/>
    <property type="match status" value="1"/>
</dbReference>
<evidence type="ECO:0000259" key="5">
    <source>
        <dbReference type="Pfam" id="PF03446"/>
    </source>
</evidence>
<reference evidence="7" key="1">
    <citation type="journal article" date="2020" name="Appl. Environ. Microbiol.">
        <title>Medium-Chain Fatty Acid Synthesis by 'Candidatus Weimeria bifida' gen. nov., sp. nov., and 'Candidatus Pseudoramibacter fermentans' sp. nov.</title>
        <authorList>
            <person name="Scarborough M.J."/>
            <person name="Myers K.S."/>
            <person name="Donohue T.J."/>
            <person name="Noguera D.R."/>
        </authorList>
    </citation>
    <scope>NUCLEOTIDE SEQUENCE</scope>
    <source>
        <strain evidence="7">EUB1.1</strain>
    </source>
</reference>
<dbReference type="Proteomes" id="UP000473648">
    <property type="component" value="Unassembled WGS sequence"/>
</dbReference>
<evidence type="ECO:0000313" key="7">
    <source>
        <dbReference type="EMBL" id="MQM72452.1"/>
    </source>
</evidence>
<dbReference type="AlphaFoldDB" id="A0A6L5GQV4"/>
<accession>A0A6L5GQV4</accession>
<protein>
    <submittedName>
        <fullName evidence="7">NAD(P)-dependent oxidoreductase</fullName>
    </submittedName>
</protein>
<dbReference type="EMBL" id="VOGB01000004">
    <property type="protein sequence ID" value="MQM72452.1"/>
    <property type="molecule type" value="Genomic_DNA"/>
</dbReference>
<evidence type="ECO:0000259" key="6">
    <source>
        <dbReference type="Pfam" id="PF14833"/>
    </source>
</evidence>
<dbReference type="Gene3D" id="3.40.50.720">
    <property type="entry name" value="NAD(P)-binding Rossmann-like Domain"/>
    <property type="match status" value="1"/>
</dbReference>
<proteinExistence type="inferred from homology"/>
<keyword evidence="2" id="KW-0560">Oxidoreductase</keyword>
<dbReference type="GO" id="GO:0016491">
    <property type="term" value="F:oxidoreductase activity"/>
    <property type="evidence" value="ECO:0007669"/>
    <property type="project" value="UniProtKB-KW"/>
</dbReference>
<dbReference type="InterPro" id="IPR015815">
    <property type="entry name" value="HIBADH-related"/>
</dbReference>
<evidence type="ECO:0000256" key="4">
    <source>
        <dbReference type="PIRSR" id="PIRSR000103-1"/>
    </source>
</evidence>
<dbReference type="InterPro" id="IPR036291">
    <property type="entry name" value="NAD(P)-bd_dom_sf"/>
</dbReference>
<comment type="similarity">
    <text evidence="1">Belongs to the HIBADH-related family.</text>
</comment>
<organism evidence="7 8">
    <name type="scientific">Candidatus Pseudoramibacter fermentans</name>
    <dbReference type="NCBI Taxonomy" id="2594427"/>
    <lineage>
        <taxon>Bacteria</taxon>
        <taxon>Bacillati</taxon>
        <taxon>Bacillota</taxon>
        <taxon>Clostridia</taxon>
        <taxon>Eubacteriales</taxon>
        <taxon>Eubacteriaceae</taxon>
        <taxon>Pseudoramibacter</taxon>
    </lineage>
</organism>
<evidence type="ECO:0000256" key="1">
    <source>
        <dbReference type="ARBA" id="ARBA00009080"/>
    </source>
</evidence>
<dbReference type="PANTHER" id="PTHR43060">
    <property type="entry name" value="3-HYDROXYISOBUTYRATE DEHYDROGENASE-LIKE 1, MITOCHONDRIAL-RELATED"/>
    <property type="match status" value="1"/>
</dbReference>
<dbReference type="SUPFAM" id="SSF51735">
    <property type="entry name" value="NAD(P)-binding Rossmann-fold domains"/>
    <property type="match status" value="1"/>
</dbReference>
<keyword evidence="3" id="KW-0520">NAD</keyword>
<dbReference type="InterPro" id="IPR006115">
    <property type="entry name" value="6PGDH_NADP-bd"/>
</dbReference>
<dbReference type="InterPro" id="IPR013328">
    <property type="entry name" value="6PGD_dom2"/>
</dbReference>
<dbReference type="InterPro" id="IPR008927">
    <property type="entry name" value="6-PGluconate_DH-like_C_sf"/>
</dbReference>
<dbReference type="InterPro" id="IPR029154">
    <property type="entry name" value="HIBADH-like_NADP-bd"/>
</dbReference>
<comment type="caution">
    <text evidence="7">The sequence shown here is derived from an EMBL/GenBank/DDBJ whole genome shotgun (WGS) entry which is preliminary data.</text>
</comment>
<feature type="domain" description="3-hydroxyisobutyrate dehydrogenase-like NAD-binding" evidence="6">
    <location>
        <begin position="168"/>
        <end position="288"/>
    </location>
</feature>
<evidence type="ECO:0000313" key="8">
    <source>
        <dbReference type="Proteomes" id="UP000473648"/>
    </source>
</evidence>
<feature type="domain" description="6-phosphogluconate dehydrogenase NADP-binding" evidence="5">
    <location>
        <begin position="3"/>
        <end position="162"/>
    </location>
</feature>
<name>A0A6L5GQV4_9FIRM</name>
<dbReference type="Pfam" id="PF03446">
    <property type="entry name" value="NAD_binding_2"/>
    <property type="match status" value="1"/>
</dbReference>
<evidence type="ECO:0000256" key="2">
    <source>
        <dbReference type="ARBA" id="ARBA00023002"/>
    </source>
</evidence>
<dbReference type="GO" id="GO:0050661">
    <property type="term" value="F:NADP binding"/>
    <property type="evidence" value="ECO:0007669"/>
    <property type="project" value="InterPro"/>
</dbReference>
<dbReference type="SUPFAM" id="SSF48179">
    <property type="entry name" value="6-phosphogluconate dehydrogenase C-terminal domain-like"/>
    <property type="match status" value="1"/>
</dbReference>
<evidence type="ECO:0000256" key="3">
    <source>
        <dbReference type="ARBA" id="ARBA00023027"/>
    </source>
</evidence>
<dbReference type="Pfam" id="PF14833">
    <property type="entry name" value="NAD_binding_11"/>
    <property type="match status" value="1"/>
</dbReference>